<protein>
    <submittedName>
        <fullName evidence="1">Uncharacterized protein</fullName>
    </submittedName>
</protein>
<proteinExistence type="predicted"/>
<reference evidence="1" key="1">
    <citation type="journal article" date="2019" name="bioRxiv">
        <title>The Genome of the Zebra Mussel, Dreissena polymorpha: A Resource for Invasive Species Research.</title>
        <authorList>
            <person name="McCartney M.A."/>
            <person name="Auch B."/>
            <person name="Kono T."/>
            <person name="Mallez S."/>
            <person name="Zhang Y."/>
            <person name="Obille A."/>
            <person name="Becker A."/>
            <person name="Abrahante J.E."/>
            <person name="Garbe J."/>
            <person name="Badalamenti J.P."/>
            <person name="Herman A."/>
            <person name="Mangelson H."/>
            <person name="Liachko I."/>
            <person name="Sullivan S."/>
            <person name="Sone E.D."/>
            <person name="Koren S."/>
            <person name="Silverstein K.A.T."/>
            <person name="Beckman K.B."/>
            <person name="Gohl D.M."/>
        </authorList>
    </citation>
    <scope>NUCLEOTIDE SEQUENCE</scope>
    <source>
        <strain evidence="1">Duluth1</strain>
        <tissue evidence="1">Whole animal</tissue>
    </source>
</reference>
<accession>A0A9D4GYM3</accession>
<comment type="caution">
    <text evidence="1">The sequence shown here is derived from an EMBL/GenBank/DDBJ whole genome shotgun (WGS) entry which is preliminary data.</text>
</comment>
<dbReference type="EMBL" id="JAIWYP010000005">
    <property type="protein sequence ID" value="KAH3825252.1"/>
    <property type="molecule type" value="Genomic_DNA"/>
</dbReference>
<organism evidence="1 2">
    <name type="scientific">Dreissena polymorpha</name>
    <name type="common">Zebra mussel</name>
    <name type="synonym">Mytilus polymorpha</name>
    <dbReference type="NCBI Taxonomy" id="45954"/>
    <lineage>
        <taxon>Eukaryota</taxon>
        <taxon>Metazoa</taxon>
        <taxon>Spiralia</taxon>
        <taxon>Lophotrochozoa</taxon>
        <taxon>Mollusca</taxon>
        <taxon>Bivalvia</taxon>
        <taxon>Autobranchia</taxon>
        <taxon>Heteroconchia</taxon>
        <taxon>Euheterodonta</taxon>
        <taxon>Imparidentia</taxon>
        <taxon>Neoheterodontei</taxon>
        <taxon>Myida</taxon>
        <taxon>Dreissenoidea</taxon>
        <taxon>Dreissenidae</taxon>
        <taxon>Dreissena</taxon>
    </lineage>
</organism>
<gene>
    <name evidence="1" type="ORF">DPMN_127126</name>
</gene>
<name>A0A9D4GYM3_DREPO</name>
<evidence type="ECO:0000313" key="2">
    <source>
        <dbReference type="Proteomes" id="UP000828390"/>
    </source>
</evidence>
<dbReference type="AlphaFoldDB" id="A0A9D4GYM3"/>
<dbReference type="Proteomes" id="UP000828390">
    <property type="component" value="Unassembled WGS sequence"/>
</dbReference>
<evidence type="ECO:0000313" key="1">
    <source>
        <dbReference type="EMBL" id="KAH3825252.1"/>
    </source>
</evidence>
<keyword evidence="2" id="KW-1185">Reference proteome</keyword>
<sequence length="94" mass="11015">MNMSLHIRNIESQLTGIPAFTSGANEGCVFRRNIVVFRRNIVVFRRNIVVFRRNIVIFLRNIVVFRRNIEVFRRNIVAFGADGIGHDLKTRMVR</sequence>
<reference evidence="1" key="2">
    <citation type="submission" date="2020-11" db="EMBL/GenBank/DDBJ databases">
        <authorList>
            <person name="McCartney M.A."/>
            <person name="Auch B."/>
            <person name="Kono T."/>
            <person name="Mallez S."/>
            <person name="Becker A."/>
            <person name="Gohl D.M."/>
            <person name="Silverstein K.A.T."/>
            <person name="Koren S."/>
            <person name="Bechman K.B."/>
            <person name="Herman A."/>
            <person name="Abrahante J.E."/>
            <person name="Garbe J."/>
        </authorList>
    </citation>
    <scope>NUCLEOTIDE SEQUENCE</scope>
    <source>
        <strain evidence="1">Duluth1</strain>
        <tissue evidence="1">Whole animal</tissue>
    </source>
</reference>